<sequence length="188" mass="22364">MRENQWTDTIKTLINESGLGNELFADTLVKMPYSNEIISYNVEFQDAELRTNGFETDLLIFEKKDEHIKPRVIIESKINSVTTHDAITYSYKAQQHKSITPYIRYGIMIGNRKHHPLPGRLYRHGTNFDFMIQFQSFELTEEEKEVFLDLLVKEVKYSKQLEELIYSSRSRSRKPYYVLQKNLRLEEM</sequence>
<dbReference type="EMBL" id="DXHX01000085">
    <property type="protein sequence ID" value="HIV74592.1"/>
    <property type="molecule type" value="Genomic_DNA"/>
</dbReference>
<reference evidence="1" key="2">
    <citation type="submission" date="2021-04" db="EMBL/GenBank/DDBJ databases">
        <authorList>
            <person name="Gilroy R."/>
        </authorList>
    </citation>
    <scope>NUCLEOTIDE SEQUENCE</scope>
    <source>
        <strain evidence="1">CHK169-2315</strain>
    </source>
</reference>
<comment type="caution">
    <text evidence="1">The sequence shown here is derived from an EMBL/GenBank/DDBJ whole genome shotgun (WGS) entry which is preliminary data.</text>
</comment>
<protein>
    <submittedName>
        <fullName evidence="1">Uncharacterized protein</fullName>
    </submittedName>
</protein>
<proteinExistence type="predicted"/>
<evidence type="ECO:0000313" key="2">
    <source>
        <dbReference type="Proteomes" id="UP000823937"/>
    </source>
</evidence>
<reference evidence="1" key="1">
    <citation type="journal article" date="2021" name="PeerJ">
        <title>Extensive microbial diversity within the chicken gut microbiome revealed by metagenomics and culture.</title>
        <authorList>
            <person name="Gilroy R."/>
            <person name="Ravi A."/>
            <person name="Getino M."/>
            <person name="Pursley I."/>
            <person name="Horton D.L."/>
            <person name="Alikhan N.F."/>
            <person name="Baker D."/>
            <person name="Gharbi K."/>
            <person name="Hall N."/>
            <person name="Watson M."/>
            <person name="Adriaenssens E.M."/>
            <person name="Foster-Nyarko E."/>
            <person name="Jarju S."/>
            <person name="Secka A."/>
            <person name="Antonio M."/>
            <person name="Oren A."/>
            <person name="Chaudhuri R.R."/>
            <person name="La Ragione R."/>
            <person name="Hildebrand F."/>
            <person name="Pallen M.J."/>
        </authorList>
    </citation>
    <scope>NUCLEOTIDE SEQUENCE</scope>
    <source>
        <strain evidence="1">CHK169-2315</strain>
    </source>
</reference>
<name>A0A9D1TKP1_9BACI</name>
<dbReference type="Proteomes" id="UP000823937">
    <property type="component" value="Unassembled WGS sequence"/>
</dbReference>
<organism evidence="1 2">
    <name type="scientific">Candidatus Pseudogracilibacillus intestinigallinarum</name>
    <dbReference type="NCBI Taxonomy" id="2838742"/>
    <lineage>
        <taxon>Bacteria</taxon>
        <taxon>Bacillati</taxon>
        <taxon>Bacillota</taxon>
        <taxon>Bacilli</taxon>
        <taxon>Bacillales</taxon>
        <taxon>Bacillaceae</taxon>
        <taxon>Pseudogracilibacillus</taxon>
    </lineage>
</organism>
<accession>A0A9D1TKP1</accession>
<gene>
    <name evidence="1" type="ORF">H9895_05850</name>
</gene>
<dbReference type="AlphaFoldDB" id="A0A9D1TKP1"/>
<evidence type="ECO:0000313" key="1">
    <source>
        <dbReference type="EMBL" id="HIV74592.1"/>
    </source>
</evidence>